<evidence type="ECO:0000313" key="4">
    <source>
        <dbReference type="Proteomes" id="UP000294614"/>
    </source>
</evidence>
<dbReference type="Pfam" id="PF04773">
    <property type="entry name" value="FecR"/>
    <property type="match status" value="1"/>
</dbReference>
<proteinExistence type="predicted"/>
<comment type="caution">
    <text evidence="3">The sequence shown here is derived from an EMBL/GenBank/DDBJ whole genome shotgun (WGS) entry which is preliminary data.</text>
</comment>
<dbReference type="OrthoDB" id="14167at2"/>
<keyword evidence="1" id="KW-0732">Signal</keyword>
<feature type="domain" description="FecR protein" evidence="2">
    <location>
        <begin position="59"/>
        <end position="149"/>
    </location>
</feature>
<evidence type="ECO:0000259" key="2">
    <source>
        <dbReference type="Pfam" id="PF04773"/>
    </source>
</evidence>
<dbReference type="Proteomes" id="UP000294614">
    <property type="component" value="Unassembled WGS sequence"/>
</dbReference>
<accession>A0A4R1K961</accession>
<dbReference type="PANTHER" id="PTHR38731">
    <property type="entry name" value="LIPL45-RELATED LIPOPROTEIN-RELATED"/>
    <property type="match status" value="1"/>
</dbReference>
<gene>
    <name evidence="3" type="ORF">C8D98_1764</name>
</gene>
<evidence type="ECO:0000313" key="3">
    <source>
        <dbReference type="EMBL" id="TCK60885.1"/>
    </source>
</evidence>
<protein>
    <submittedName>
        <fullName evidence="3">FecR family protein</fullName>
    </submittedName>
</protein>
<dbReference type="EMBL" id="SMGG01000004">
    <property type="protein sequence ID" value="TCK60885.1"/>
    <property type="molecule type" value="Genomic_DNA"/>
</dbReference>
<dbReference type="Gene3D" id="2.60.120.1440">
    <property type="match status" value="1"/>
</dbReference>
<reference evidence="3 4" key="1">
    <citation type="submission" date="2019-03" db="EMBL/GenBank/DDBJ databases">
        <title>Genomic Encyclopedia of Type Strains, Phase IV (KMG-IV): sequencing the most valuable type-strain genomes for metagenomic binning, comparative biology and taxonomic classification.</title>
        <authorList>
            <person name="Goeker M."/>
        </authorList>
    </citation>
    <scope>NUCLEOTIDE SEQUENCE [LARGE SCALE GENOMIC DNA]</scope>
    <source>
        <strain evidence="3 4">DSM 24984</strain>
    </source>
</reference>
<dbReference type="InterPro" id="IPR006860">
    <property type="entry name" value="FecR"/>
</dbReference>
<dbReference type="RefSeq" id="WP_132873746.1">
    <property type="nucleotide sequence ID" value="NZ_JAJUHT010000001.1"/>
</dbReference>
<sequence>MKNITLIIICLLIPCSLLAAEGIGTVKKYTGRIEVFDGSSPRPVMLNAPDTALNIKNKVASKRASTALVVLNSGDKIALSENAVVSFSENNKYSPESGRVVFSIKKRGAETGTVIVGLKTAVIGVKGTEFLIDVAEDGKAKVYLKDGEISVDSVEGEFRKHGKVVMDEYEAYVRKMMGEYDKYVTELQKQYTEYVKTFTMKPGQAISIDGQDVNTLDFDEKTLKEFELLDM</sequence>
<evidence type="ECO:0000256" key="1">
    <source>
        <dbReference type="SAM" id="SignalP"/>
    </source>
</evidence>
<name>A0A4R1K961_9BACT</name>
<feature type="signal peptide" evidence="1">
    <location>
        <begin position="1"/>
        <end position="19"/>
    </location>
</feature>
<dbReference type="AlphaFoldDB" id="A0A4R1K961"/>
<feature type="chain" id="PRO_5021033783" evidence="1">
    <location>
        <begin position="20"/>
        <end position="231"/>
    </location>
</feature>
<organism evidence="3 4">
    <name type="scientific">Seleniivibrio woodruffii</name>
    <dbReference type="NCBI Taxonomy" id="1078050"/>
    <lineage>
        <taxon>Bacteria</taxon>
        <taxon>Pseudomonadati</taxon>
        <taxon>Deferribacterota</taxon>
        <taxon>Deferribacteres</taxon>
        <taxon>Deferribacterales</taxon>
        <taxon>Geovibrionaceae</taxon>
        <taxon>Seleniivibrio</taxon>
    </lineage>
</organism>
<keyword evidence="4" id="KW-1185">Reference proteome</keyword>